<sequence length="144" mass="15980">MSELWTKPTGSSSALWAKPSAILESQSHNPSATPLSEAQTRVRHPGRRFAQIVKLKPEYYDKYKEVHAAVWPEVLRQIKACNIVDCRSWSSMRSPAPRPAPESCSWSREPESSGGGKQPSPPLAVAPQLRFLQDLMSTRARIAG</sequence>
<dbReference type="InterPro" id="IPR011008">
    <property type="entry name" value="Dimeric_a/b-barrel"/>
</dbReference>
<dbReference type="Proteomes" id="UP001600888">
    <property type="component" value="Unassembled WGS sequence"/>
</dbReference>
<proteinExistence type="predicted"/>
<dbReference type="EMBL" id="JBAWTH010000186">
    <property type="protein sequence ID" value="KAL2273438.1"/>
    <property type="molecule type" value="Genomic_DNA"/>
</dbReference>
<organism evidence="2 3">
    <name type="scientific">Diaporthe vaccinii</name>
    <dbReference type="NCBI Taxonomy" id="105482"/>
    <lineage>
        <taxon>Eukaryota</taxon>
        <taxon>Fungi</taxon>
        <taxon>Dikarya</taxon>
        <taxon>Ascomycota</taxon>
        <taxon>Pezizomycotina</taxon>
        <taxon>Sordariomycetes</taxon>
        <taxon>Sordariomycetidae</taxon>
        <taxon>Diaporthales</taxon>
        <taxon>Diaporthaceae</taxon>
        <taxon>Diaporthe</taxon>
        <taxon>Diaporthe eres species complex</taxon>
    </lineage>
</organism>
<dbReference type="SUPFAM" id="SSF54909">
    <property type="entry name" value="Dimeric alpha+beta barrel"/>
    <property type="match status" value="1"/>
</dbReference>
<accession>A0ABR4DSW4</accession>
<dbReference type="PANTHER" id="PTHR34389:SF2">
    <property type="entry name" value="L-RHAMNOSE MUTAROTASE"/>
    <property type="match status" value="1"/>
</dbReference>
<feature type="region of interest" description="Disordered" evidence="1">
    <location>
        <begin position="89"/>
        <end position="125"/>
    </location>
</feature>
<dbReference type="PANTHER" id="PTHR34389">
    <property type="entry name" value="L-RHAMNOSE MUTAROTASE"/>
    <property type="match status" value="1"/>
</dbReference>
<protein>
    <recommendedName>
        <fullName evidence="4">L-rhamnose mutarotase</fullName>
    </recommendedName>
</protein>
<feature type="compositionally biased region" description="Polar residues" evidence="1">
    <location>
        <begin position="23"/>
        <end position="39"/>
    </location>
</feature>
<dbReference type="InterPro" id="IPR008000">
    <property type="entry name" value="Rham/fucose_mutarotase"/>
</dbReference>
<dbReference type="Gene3D" id="3.30.70.100">
    <property type="match status" value="1"/>
</dbReference>
<comment type="caution">
    <text evidence="2">The sequence shown here is derived from an EMBL/GenBank/DDBJ whole genome shotgun (WGS) entry which is preliminary data.</text>
</comment>
<feature type="region of interest" description="Disordered" evidence="1">
    <location>
        <begin position="19"/>
        <end position="43"/>
    </location>
</feature>
<reference evidence="2 3" key="1">
    <citation type="submission" date="2024-03" db="EMBL/GenBank/DDBJ databases">
        <title>A high-quality draft genome sequence of Diaporthe vaccinii, a causative agent of upright dieback and viscid rot disease in cranberry plants.</title>
        <authorList>
            <person name="Sarrasin M."/>
            <person name="Lang B.F."/>
            <person name="Burger G."/>
        </authorList>
    </citation>
    <scope>NUCLEOTIDE SEQUENCE [LARGE SCALE GENOMIC DNA]</scope>
    <source>
        <strain evidence="2 3">IS7</strain>
    </source>
</reference>
<gene>
    <name evidence="2" type="ORF">FJTKL_04508</name>
</gene>
<feature type="compositionally biased region" description="Low complexity" evidence="1">
    <location>
        <begin position="89"/>
        <end position="105"/>
    </location>
</feature>
<evidence type="ECO:0008006" key="4">
    <source>
        <dbReference type="Google" id="ProtNLM"/>
    </source>
</evidence>
<evidence type="ECO:0000256" key="1">
    <source>
        <dbReference type="SAM" id="MobiDB-lite"/>
    </source>
</evidence>
<evidence type="ECO:0000313" key="3">
    <source>
        <dbReference type="Proteomes" id="UP001600888"/>
    </source>
</evidence>
<name>A0ABR4DSW4_9PEZI</name>
<evidence type="ECO:0000313" key="2">
    <source>
        <dbReference type="EMBL" id="KAL2273438.1"/>
    </source>
</evidence>
<keyword evidence="3" id="KW-1185">Reference proteome</keyword>
<dbReference type="Pfam" id="PF05336">
    <property type="entry name" value="rhaM"/>
    <property type="match status" value="1"/>
</dbReference>